<dbReference type="Proteomes" id="UP000596742">
    <property type="component" value="Unassembled WGS sequence"/>
</dbReference>
<dbReference type="InterPro" id="IPR050822">
    <property type="entry name" value="Cerebellin_Synaptic_Org"/>
</dbReference>
<dbReference type="Pfam" id="PF00386">
    <property type="entry name" value="C1q"/>
    <property type="match status" value="1"/>
</dbReference>
<accession>A0A8B6EA80</accession>
<dbReference type="InterPro" id="IPR008983">
    <property type="entry name" value="Tumour_necrosis_fac-like_dom"/>
</dbReference>
<evidence type="ECO:0000259" key="4">
    <source>
        <dbReference type="PROSITE" id="PS50871"/>
    </source>
</evidence>
<dbReference type="InterPro" id="IPR001073">
    <property type="entry name" value="C1q_dom"/>
</dbReference>
<sequence>MGNAYNPNTGVFTVPRKGLYFVSSTVRATHSAYLPCRLWKNNQPTLSLFSTNYFTGTINIVMPLKKGDIIYIKHDDFRSAQQYVFCIFN</sequence>
<dbReference type="GO" id="GO:0005576">
    <property type="term" value="C:extracellular region"/>
    <property type="evidence" value="ECO:0007669"/>
    <property type="project" value="UniProtKB-SubCell"/>
</dbReference>
<name>A0A8B6EA80_MYTGA</name>
<comment type="subcellular location">
    <subcellularLocation>
        <location evidence="1">Secreted</location>
    </subcellularLocation>
</comment>
<reference evidence="5" key="1">
    <citation type="submission" date="2018-11" db="EMBL/GenBank/DDBJ databases">
        <authorList>
            <person name="Alioto T."/>
            <person name="Alioto T."/>
        </authorList>
    </citation>
    <scope>NUCLEOTIDE SEQUENCE</scope>
</reference>
<keyword evidence="6" id="KW-1185">Reference proteome</keyword>
<dbReference type="EMBL" id="UYJE01004804">
    <property type="protein sequence ID" value="VDI31541.1"/>
    <property type="molecule type" value="Genomic_DNA"/>
</dbReference>
<proteinExistence type="predicted"/>
<dbReference type="PROSITE" id="PS50871">
    <property type="entry name" value="C1Q"/>
    <property type="match status" value="1"/>
</dbReference>
<comment type="caution">
    <text evidence="5">The sequence shown here is derived from an EMBL/GenBank/DDBJ whole genome shotgun (WGS) entry which is preliminary data.</text>
</comment>
<dbReference type="Gene3D" id="2.60.120.40">
    <property type="match status" value="1"/>
</dbReference>
<dbReference type="PANTHER" id="PTHR22923:SF116">
    <property type="entry name" value="C1Q DOMAIN-CONTAINING PROTEIN"/>
    <property type="match status" value="1"/>
</dbReference>
<feature type="domain" description="C1q" evidence="4">
    <location>
        <begin position="1"/>
        <end position="89"/>
    </location>
</feature>
<evidence type="ECO:0000256" key="3">
    <source>
        <dbReference type="ARBA" id="ARBA00022729"/>
    </source>
</evidence>
<organism evidence="5 6">
    <name type="scientific">Mytilus galloprovincialis</name>
    <name type="common">Mediterranean mussel</name>
    <dbReference type="NCBI Taxonomy" id="29158"/>
    <lineage>
        <taxon>Eukaryota</taxon>
        <taxon>Metazoa</taxon>
        <taxon>Spiralia</taxon>
        <taxon>Lophotrochozoa</taxon>
        <taxon>Mollusca</taxon>
        <taxon>Bivalvia</taxon>
        <taxon>Autobranchia</taxon>
        <taxon>Pteriomorphia</taxon>
        <taxon>Mytilida</taxon>
        <taxon>Mytiloidea</taxon>
        <taxon>Mytilidae</taxon>
        <taxon>Mytilinae</taxon>
        <taxon>Mytilus</taxon>
    </lineage>
</organism>
<evidence type="ECO:0000313" key="6">
    <source>
        <dbReference type="Proteomes" id="UP000596742"/>
    </source>
</evidence>
<dbReference type="OrthoDB" id="6154955at2759"/>
<dbReference type="PANTHER" id="PTHR22923">
    <property type="entry name" value="CEREBELLIN-RELATED"/>
    <property type="match status" value="1"/>
</dbReference>
<protein>
    <recommendedName>
        <fullName evidence="4">C1q domain-containing protein</fullName>
    </recommendedName>
</protein>
<evidence type="ECO:0000256" key="2">
    <source>
        <dbReference type="ARBA" id="ARBA00022525"/>
    </source>
</evidence>
<gene>
    <name evidence="5" type="ORF">MGAL_10B091600</name>
</gene>
<keyword evidence="2" id="KW-0964">Secreted</keyword>
<evidence type="ECO:0000313" key="5">
    <source>
        <dbReference type="EMBL" id="VDI31541.1"/>
    </source>
</evidence>
<evidence type="ECO:0000256" key="1">
    <source>
        <dbReference type="ARBA" id="ARBA00004613"/>
    </source>
</evidence>
<dbReference type="AlphaFoldDB" id="A0A8B6EA80"/>
<keyword evidence="3" id="KW-0732">Signal</keyword>
<dbReference type="SUPFAM" id="SSF49842">
    <property type="entry name" value="TNF-like"/>
    <property type="match status" value="1"/>
</dbReference>